<reference evidence="7 8" key="2">
    <citation type="journal article" date="2011" name="Stand. Genomic Sci.">
        <title>Complete genome sequence of Leadbetterella byssophila type strain (4M15).</title>
        <authorList>
            <person name="Abt B."/>
            <person name="Teshima H."/>
            <person name="Lucas S."/>
            <person name="Lapidus A."/>
            <person name="Del Rio T.G."/>
            <person name="Nolan M."/>
            <person name="Tice H."/>
            <person name="Cheng J.F."/>
            <person name="Pitluck S."/>
            <person name="Liolios K."/>
            <person name="Pagani I."/>
            <person name="Ivanova N."/>
            <person name="Mavromatis K."/>
            <person name="Pati A."/>
            <person name="Tapia R."/>
            <person name="Han C."/>
            <person name="Goodwin L."/>
            <person name="Chen A."/>
            <person name="Palaniappan K."/>
            <person name="Land M."/>
            <person name="Hauser L."/>
            <person name="Chang Y.J."/>
            <person name="Jeffries C.D."/>
            <person name="Rohde M."/>
            <person name="Goker M."/>
            <person name="Tindall B.J."/>
            <person name="Detter J.C."/>
            <person name="Woyke T."/>
            <person name="Bristow J."/>
            <person name="Eisen J.A."/>
            <person name="Markowitz V."/>
            <person name="Hugenholtz P."/>
            <person name="Klenk H.P."/>
            <person name="Kyrpides N.C."/>
        </authorList>
    </citation>
    <scope>NUCLEOTIDE SEQUENCE [LARGE SCALE GENOMIC DNA]</scope>
    <source>
        <strain evidence="8">DSM 17132 / JCM 16389 / KACC 11308 / NBRC 106382 / 4M15</strain>
    </source>
</reference>
<keyword evidence="3" id="KW-0731">Sigma factor</keyword>
<gene>
    <name evidence="7" type="ordered locus">Lbys_2518</name>
</gene>
<dbReference type="GO" id="GO:0016987">
    <property type="term" value="F:sigma factor activity"/>
    <property type="evidence" value="ECO:0007669"/>
    <property type="project" value="UniProtKB-KW"/>
</dbReference>
<dbReference type="HOGENOM" id="CLU_047691_4_1_10"/>
<evidence type="ECO:0000256" key="1">
    <source>
        <dbReference type="ARBA" id="ARBA00010641"/>
    </source>
</evidence>
<dbReference type="InterPro" id="IPR013324">
    <property type="entry name" value="RNA_pol_sigma_r3/r4-like"/>
</dbReference>
<feature type="domain" description="RNA polymerase sigma factor 70 region 4 type 2" evidence="6">
    <location>
        <begin position="119"/>
        <end position="168"/>
    </location>
</feature>
<evidence type="ECO:0000256" key="4">
    <source>
        <dbReference type="ARBA" id="ARBA00023163"/>
    </source>
</evidence>
<dbReference type="Pfam" id="PF04542">
    <property type="entry name" value="Sigma70_r2"/>
    <property type="match status" value="1"/>
</dbReference>
<dbReference type="InterPro" id="IPR014327">
    <property type="entry name" value="RNA_pol_sigma70_bacteroid"/>
</dbReference>
<dbReference type="PANTHER" id="PTHR43133:SF46">
    <property type="entry name" value="RNA POLYMERASE SIGMA-70 FACTOR ECF SUBFAMILY"/>
    <property type="match status" value="1"/>
</dbReference>
<dbReference type="OrthoDB" id="764811at2"/>
<dbReference type="SUPFAM" id="SSF88659">
    <property type="entry name" value="Sigma3 and sigma4 domains of RNA polymerase sigma factors"/>
    <property type="match status" value="1"/>
</dbReference>
<keyword evidence="8" id="KW-1185">Reference proteome</keyword>
<dbReference type="RefSeq" id="WP_013409220.1">
    <property type="nucleotide sequence ID" value="NC_014655.1"/>
</dbReference>
<dbReference type="EMBL" id="CP002305">
    <property type="protein sequence ID" value="ADQ18180.1"/>
    <property type="molecule type" value="Genomic_DNA"/>
</dbReference>
<accession>E4RYE4</accession>
<dbReference type="PANTHER" id="PTHR43133">
    <property type="entry name" value="RNA POLYMERASE ECF-TYPE SIGMA FACTO"/>
    <property type="match status" value="1"/>
</dbReference>
<dbReference type="InterPro" id="IPR036388">
    <property type="entry name" value="WH-like_DNA-bd_sf"/>
</dbReference>
<dbReference type="InterPro" id="IPR014284">
    <property type="entry name" value="RNA_pol_sigma-70_dom"/>
</dbReference>
<dbReference type="Pfam" id="PF08281">
    <property type="entry name" value="Sigma70_r4_2"/>
    <property type="match status" value="1"/>
</dbReference>
<dbReference type="GO" id="GO:0006352">
    <property type="term" value="P:DNA-templated transcription initiation"/>
    <property type="evidence" value="ECO:0007669"/>
    <property type="project" value="InterPro"/>
</dbReference>
<evidence type="ECO:0000313" key="7">
    <source>
        <dbReference type="EMBL" id="ADQ18180.1"/>
    </source>
</evidence>
<evidence type="ECO:0000256" key="2">
    <source>
        <dbReference type="ARBA" id="ARBA00023015"/>
    </source>
</evidence>
<dbReference type="SUPFAM" id="SSF88946">
    <property type="entry name" value="Sigma2 domain of RNA polymerase sigma factors"/>
    <property type="match status" value="1"/>
</dbReference>
<dbReference type="Gene3D" id="1.10.1740.10">
    <property type="match status" value="1"/>
</dbReference>
<dbReference type="InterPro" id="IPR039425">
    <property type="entry name" value="RNA_pol_sigma-70-like"/>
</dbReference>
<dbReference type="STRING" id="649349.Lbys_2518"/>
<dbReference type="KEGG" id="lby:Lbys_2518"/>
<feature type="domain" description="RNA polymerase sigma-70 region 2" evidence="5">
    <location>
        <begin position="22"/>
        <end position="88"/>
    </location>
</feature>
<comment type="similarity">
    <text evidence="1">Belongs to the sigma-70 factor family. ECF subfamily.</text>
</comment>
<dbReference type="eggNOG" id="COG1595">
    <property type="taxonomic scope" value="Bacteria"/>
</dbReference>
<organism evidence="7 8">
    <name type="scientific">Leadbetterella byssophila (strain DSM 17132 / JCM 16389 / KACC 11308 / NBRC 106382 / 4M15)</name>
    <dbReference type="NCBI Taxonomy" id="649349"/>
    <lineage>
        <taxon>Bacteria</taxon>
        <taxon>Pseudomonadati</taxon>
        <taxon>Bacteroidota</taxon>
        <taxon>Cytophagia</taxon>
        <taxon>Cytophagales</taxon>
        <taxon>Leadbetterellaceae</taxon>
        <taxon>Leadbetterella</taxon>
    </lineage>
</organism>
<keyword evidence="4" id="KW-0804">Transcription</keyword>
<dbReference type="InterPro" id="IPR013249">
    <property type="entry name" value="RNA_pol_sigma70_r4_t2"/>
</dbReference>
<keyword evidence="2" id="KW-0805">Transcription regulation</keyword>
<evidence type="ECO:0000313" key="8">
    <source>
        <dbReference type="Proteomes" id="UP000007435"/>
    </source>
</evidence>
<dbReference type="InterPro" id="IPR007627">
    <property type="entry name" value="RNA_pol_sigma70_r2"/>
</dbReference>
<name>E4RYE4_LEAB4</name>
<reference key="1">
    <citation type="submission" date="2010-11" db="EMBL/GenBank/DDBJ databases">
        <title>The complete genome of Leadbetterella byssophila DSM 17132.</title>
        <authorList>
            <consortium name="US DOE Joint Genome Institute (JGI-PGF)"/>
            <person name="Lucas S."/>
            <person name="Copeland A."/>
            <person name="Lapidus A."/>
            <person name="Glavina del Rio T."/>
            <person name="Dalin E."/>
            <person name="Tice H."/>
            <person name="Bruce D."/>
            <person name="Goodwin L."/>
            <person name="Pitluck S."/>
            <person name="Kyrpides N."/>
            <person name="Mavromatis K."/>
            <person name="Ivanova N."/>
            <person name="Teshima H."/>
            <person name="Brettin T."/>
            <person name="Detter J.C."/>
            <person name="Han C."/>
            <person name="Tapia R."/>
            <person name="Land M."/>
            <person name="Hauser L."/>
            <person name="Markowitz V."/>
            <person name="Cheng J.-F."/>
            <person name="Hugenholtz P."/>
            <person name="Woyke T."/>
            <person name="Wu D."/>
            <person name="Tindall B."/>
            <person name="Pomrenke H.G."/>
            <person name="Brambilla E."/>
            <person name="Klenk H.-P."/>
            <person name="Eisen J.A."/>
        </authorList>
    </citation>
    <scope>NUCLEOTIDE SEQUENCE [LARGE SCALE GENOMIC DNA]</scope>
    <source>
        <strain>DSM 17132</strain>
    </source>
</reference>
<evidence type="ECO:0000259" key="6">
    <source>
        <dbReference type="Pfam" id="PF08281"/>
    </source>
</evidence>
<protein>
    <submittedName>
        <fullName evidence="7">RNA polymerase, sigma-24 subunit, ECF subfamily</fullName>
    </submittedName>
</protein>
<dbReference type="NCBIfam" id="TIGR02985">
    <property type="entry name" value="Sig70_bacteroi1"/>
    <property type="match status" value="1"/>
</dbReference>
<evidence type="ECO:0000256" key="3">
    <source>
        <dbReference type="ARBA" id="ARBA00023082"/>
    </source>
</evidence>
<sequence>MSRDVELWQRTQSGDQDAFSELYEKYSGLLYAHAYKMLNSKEEAKDVVQDLFFNLWEKRIDLEIRQSLSSYLYTSVRNRILDQMAKERNRMKYLNSLQSFLDEGVETTEAQVRETELKEIIENEVAQLPEKMRLVFTLSRNEELSHKEIAETLKVSDKTVKKQVSNALSILKKKLEISFPIFFLFLHLLP</sequence>
<dbReference type="NCBIfam" id="TIGR02937">
    <property type="entry name" value="sigma70-ECF"/>
    <property type="match status" value="1"/>
</dbReference>
<dbReference type="Proteomes" id="UP000007435">
    <property type="component" value="Chromosome"/>
</dbReference>
<dbReference type="InterPro" id="IPR013325">
    <property type="entry name" value="RNA_pol_sigma_r2"/>
</dbReference>
<dbReference type="GO" id="GO:0003677">
    <property type="term" value="F:DNA binding"/>
    <property type="evidence" value="ECO:0007669"/>
    <property type="project" value="InterPro"/>
</dbReference>
<dbReference type="AlphaFoldDB" id="E4RYE4"/>
<evidence type="ECO:0000259" key="5">
    <source>
        <dbReference type="Pfam" id="PF04542"/>
    </source>
</evidence>
<dbReference type="Gene3D" id="1.10.10.10">
    <property type="entry name" value="Winged helix-like DNA-binding domain superfamily/Winged helix DNA-binding domain"/>
    <property type="match status" value="1"/>
</dbReference>
<proteinExistence type="inferred from homology"/>